<name>A0ABC9GR24_9POAL</name>
<organism evidence="2 3">
    <name type="scientific">Urochloa decumbens</name>
    <dbReference type="NCBI Taxonomy" id="240449"/>
    <lineage>
        <taxon>Eukaryota</taxon>
        <taxon>Viridiplantae</taxon>
        <taxon>Streptophyta</taxon>
        <taxon>Embryophyta</taxon>
        <taxon>Tracheophyta</taxon>
        <taxon>Spermatophyta</taxon>
        <taxon>Magnoliopsida</taxon>
        <taxon>Liliopsida</taxon>
        <taxon>Poales</taxon>
        <taxon>Poaceae</taxon>
        <taxon>PACMAD clade</taxon>
        <taxon>Panicoideae</taxon>
        <taxon>Panicodae</taxon>
        <taxon>Paniceae</taxon>
        <taxon>Melinidinae</taxon>
        <taxon>Urochloa</taxon>
    </lineage>
</organism>
<dbReference type="AlphaFoldDB" id="A0ABC9GR24"/>
<dbReference type="EMBL" id="OZ075119">
    <property type="protein sequence ID" value="CAL5097837.1"/>
    <property type="molecule type" value="Genomic_DNA"/>
</dbReference>
<protein>
    <recommendedName>
        <fullName evidence="4">F-box domain-containing protein</fullName>
    </recommendedName>
</protein>
<proteinExistence type="predicted"/>
<evidence type="ECO:0008006" key="4">
    <source>
        <dbReference type="Google" id="ProtNLM"/>
    </source>
</evidence>
<evidence type="ECO:0000313" key="3">
    <source>
        <dbReference type="Proteomes" id="UP001497457"/>
    </source>
</evidence>
<dbReference type="InterPro" id="IPR036047">
    <property type="entry name" value="F-box-like_dom_sf"/>
</dbReference>
<sequence>MSTSRTAASRGVHARTQAENPWAWARKRTAQPIPYTFRPLPFKRAHSFSQSISKFPTPQPKPYRSPAAGGSPAMAQIPPGPGARAPPSLPSHLMEEILVRVATPRDLARASAACATFRRLVADASFLRRYRSLHPPLLLGFIDAPYGFTAVEAPHPNAPTAGALARAADFSFERLGGRGSGWCHCDARDGRVLLMCYGITFEFLLPEFAVWDPLTRGHTLLPPIPNRLVVPSVRIPAWDQLINCFDAFFVPSGDYEETQFRVICWAHWVVSVFVYSSLSGTWTAGPTANWDALGLNVYPDEGMPRLCWSPSYAYGCFYWKVLASNKLLKLEVNTMEFSAVSLPPNHENRQSVVVEAAGEGNIGILSHISGQEIPEPLCYSIRQNEGENANEHVMETTIPLPSDYDNYRVVAAGEGYIFLLGLRSISQQGTVVLRGGRLAFFTLEIKTLKIERVCSIHGGVCGHILPYFGFPTFMSPRRI</sequence>
<evidence type="ECO:0000256" key="1">
    <source>
        <dbReference type="SAM" id="MobiDB-lite"/>
    </source>
</evidence>
<dbReference type="PANTHER" id="PTHR31264:SF3">
    <property type="entry name" value="OS07G0554100 PROTEIN"/>
    <property type="match status" value="1"/>
</dbReference>
<feature type="region of interest" description="Disordered" evidence="1">
    <location>
        <begin position="1"/>
        <end position="25"/>
    </location>
</feature>
<dbReference type="PANTHER" id="PTHR31264">
    <property type="entry name" value="OS07G0554500 PROTEIN-RELATED"/>
    <property type="match status" value="1"/>
</dbReference>
<reference evidence="2" key="1">
    <citation type="submission" date="2024-10" db="EMBL/GenBank/DDBJ databases">
        <authorList>
            <person name="Ryan C."/>
        </authorList>
    </citation>
    <scope>NUCLEOTIDE SEQUENCE [LARGE SCALE GENOMIC DNA]</scope>
</reference>
<dbReference type="SUPFAM" id="SSF81383">
    <property type="entry name" value="F-box domain"/>
    <property type="match status" value="1"/>
</dbReference>
<dbReference type="Proteomes" id="UP001497457">
    <property type="component" value="Chromosome 9rd"/>
</dbReference>
<feature type="region of interest" description="Disordered" evidence="1">
    <location>
        <begin position="53"/>
        <end position="88"/>
    </location>
</feature>
<gene>
    <name evidence="2" type="ORF">URODEC1_LOCUS117881</name>
</gene>
<keyword evidence="3" id="KW-1185">Reference proteome</keyword>
<accession>A0ABC9GR24</accession>
<evidence type="ECO:0000313" key="2">
    <source>
        <dbReference type="EMBL" id="CAL5097837.1"/>
    </source>
</evidence>